<dbReference type="OrthoDB" id="1934939at2759"/>
<dbReference type="PANTHER" id="PTHR48475:SF1">
    <property type="entry name" value="RNASE H TYPE-1 DOMAIN-CONTAINING PROTEIN"/>
    <property type="match status" value="1"/>
</dbReference>
<feature type="domain" description="Integrase catalytic" evidence="1">
    <location>
        <begin position="1"/>
        <end position="79"/>
    </location>
</feature>
<dbReference type="PANTHER" id="PTHR48475">
    <property type="entry name" value="RIBONUCLEASE H"/>
    <property type="match status" value="1"/>
</dbReference>
<keyword evidence="3" id="KW-1185">Reference proteome</keyword>
<feature type="non-terminal residue" evidence="2">
    <location>
        <position position="1"/>
    </location>
</feature>
<dbReference type="Gene3D" id="3.30.420.10">
    <property type="entry name" value="Ribonuclease H-like superfamily/Ribonuclease H"/>
    <property type="match status" value="1"/>
</dbReference>
<name>A0A371FDN0_MUCPR</name>
<protein>
    <recommendedName>
        <fullName evidence="1">Integrase catalytic domain-containing protein</fullName>
    </recommendedName>
</protein>
<reference evidence="2" key="1">
    <citation type="submission" date="2018-05" db="EMBL/GenBank/DDBJ databases">
        <title>Draft genome of Mucuna pruriens seed.</title>
        <authorList>
            <person name="Nnadi N.E."/>
            <person name="Vos R."/>
            <person name="Hasami M.H."/>
            <person name="Devisetty U.K."/>
            <person name="Aguiy J.C."/>
        </authorList>
    </citation>
    <scope>NUCLEOTIDE SEQUENCE [LARGE SCALE GENOMIC DNA]</scope>
    <source>
        <strain evidence="2">JCA_2017</strain>
    </source>
</reference>
<accession>A0A371FDN0</accession>
<dbReference type="EMBL" id="QJKJ01009514">
    <property type="protein sequence ID" value="RDX76409.1"/>
    <property type="molecule type" value="Genomic_DNA"/>
</dbReference>
<dbReference type="GO" id="GO:0015074">
    <property type="term" value="P:DNA integration"/>
    <property type="evidence" value="ECO:0007669"/>
    <property type="project" value="InterPro"/>
</dbReference>
<dbReference type="InterPro" id="IPR012337">
    <property type="entry name" value="RNaseH-like_sf"/>
</dbReference>
<dbReference type="InterPro" id="IPR036397">
    <property type="entry name" value="RNaseH_sf"/>
</dbReference>
<dbReference type="AlphaFoldDB" id="A0A371FDN0"/>
<gene>
    <name evidence="2" type="ORF">CR513_43593</name>
</gene>
<proteinExistence type="predicted"/>
<dbReference type="Proteomes" id="UP000257109">
    <property type="component" value="Unassembled WGS sequence"/>
</dbReference>
<evidence type="ECO:0000259" key="1">
    <source>
        <dbReference type="PROSITE" id="PS50994"/>
    </source>
</evidence>
<evidence type="ECO:0000313" key="2">
    <source>
        <dbReference type="EMBL" id="RDX76409.1"/>
    </source>
</evidence>
<comment type="caution">
    <text evidence="2">The sequence shown here is derived from an EMBL/GenBank/DDBJ whole genome shotgun (WGS) entry which is preliminary data.</text>
</comment>
<organism evidence="2 3">
    <name type="scientific">Mucuna pruriens</name>
    <name type="common">Velvet bean</name>
    <name type="synonym">Dolichos pruriens</name>
    <dbReference type="NCBI Taxonomy" id="157652"/>
    <lineage>
        <taxon>Eukaryota</taxon>
        <taxon>Viridiplantae</taxon>
        <taxon>Streptophyta</taxon>
        <taxon>Embryophyta</taxon>
        <taxon>Tracheophyta</taxon>
        <taxon>Spermatophyta</taxon>
        <taxon>Magnoliopsida</taxon>
        <taxon>eudicotyledons</taxon>
        <taxon>Gunneridae</taxon>
        <taxon>Pentapetalae</taxon>
        <taxon>rosids</taxon>
        <taxon>fabids</taxon>
        <taxon>Fabales</taxon>
        <taxon>Fabaceae</taxon>
        <taxon>Papilionoideae</taxon>
        <taxon>50 kb inversion clade</taxon>
        <taxon>NPAAA clade</taxon>
        <taxon>indigoferoid/millettioid clade</taxon>
        <taxon>Phaseoleae</taxon>
        <taxon>Mucuna</taxon>
    </lineage>
</organism>
<dbReference type="InterPro" id="IPR001584">
    <property type="entry name" value="Integrase_cat-core"/>
</dbReference>
<sequence>MMTELCEWFKIQHHNSTPYRPKMNGAVEVTNKNIKKIIQKMVMTYKDWHEMLPYALHEYRTTIYTSTRSTPYSLVYNMEAIIPIEVEIPSLRVLAEADLKEAEWAQVRYDQLNFIEERRLATLYHKQLYQQRVKRTFDKKVHPCEFHEGDLVLKKILPTLKDYLARGAMILVNMEGQELRHHVNVDTVKKFYP</sequence>
<dbReference type="GO" id="GO:0003676">
    <property type="term" value="F:nucleic acid binding"/>
    <property type="evidence" value="ECO:0007669"/>
    <property type="project" value="InterPro"/>
</dbReference>
<evidence type="ECO:0000313" key="3">
    <source>
        <dbReference type="Proteomes" id="UP000257109"/>
    </source>
</evidence>
<dbReference type="SUPFAM" id="SSF53098">
    <property type="entry name" value="Ribonuclease H-like"/>
    <property type="match status" value="1"/>
</dbReference>
<dbReference type="PROSITE" id="PS50994">
    <property type="entry name" value="INTEGRASE"/>
    <property type="match status" value="1"/>
</dbReference>